<dbReference type="OrthoDB" id="2014201at2759"/>
<name>A0A8J2HS91_9PLEO</name>
<accession>A0A8J2HS91</accession>
<protein>
    <submittedName>
        <fullName evidence="1">Uncharacterized protein</fullName>
    </submittedName>
</protein>
<dbReference type="AlphaFoldDB" id="A0A8J2HS91"/>
<keyword evidence="2" id="KW-1185">Reference proteome</keyword>
<evidence type="ECO:0000313" key="2">
    <source>
        <dbReference type="Proteomes" id="UP000676310"/>
    </source>
</evidence>
<dbReference type="GeneID" id="67018440"/>
<comment type="caution">
    <text evidence="1">The sequence shown here is derived from an EMBL/GenBank/DDBJ whole genome shotgun (WGS) entry which is preliminary data.</text>
</comment>
<sequence length="108" mass="12234">MEFFDDPGAQLLATKPSNDTKLLLNYHVASNPEVWDSSHSFPPMFGTGLKGARLMNAGFFILASSLPAFEYYKSMLDAPYSFDPKYLEREYQDEAIVADETVRDERVV</sequence>
<organism evidence="1 2">
    <name type="scientific">Alternaria atra</name>
    <dbReference type="NCBI Taxonomy" id="119953"/>
    <lineage>
        <taxon>Eukaryota</taxon>
        <taxon>Fungi</taxon>
        <taxon>Dikarya</taxon>
        <taxon>Ascomycota</taxon>
        <taxon>Pezizomycotina</taxon>
        <taxon>Dothideomycetes</taxon>
        <taxon>Pleosporomycetidae</taxon>
        <taxon>Pleosporales</taxon>
        <taxon>Pleosporineae</taxon>
        <taxon>Pleosporaceae</taxon>
        <taxon>Alternaria</taxon>
        <taxon>Alternaria sect. Ulocladioides</taxon>
    </lineage>
</organism>
<proteinExistence type="predicted"/>
<dbReference type="Proteomes" id="UP000676310">
    <property type="component" value="Unassembled WGS sequence"/>
</dbReference>
<evidence type="ECO:0000313" key="1">
    <source>
        <dbReference type="EMBL" id="CAG5140187.1"/>
    </source>
</evidence>
<dbReference type="RefSeq" id="XP_043164183.1">
    <property type="nucleotide sequence ID" value="XM_043308248.1"/>
</dbReference>
<dbReference type="EMBL" id="CAJRGZ010000015">
    <property type="protein sequence ID" value="CAG5140187.1"/>
    <property type="molecule type" value="Genomic_DNA"/>
</dbReference>
<reference evidence="1" key="1">
    <citation type="submission" date="2021-05" db="EMBL/GenBank/DDBJ databases">
        <authorList>
            <person name="Stam R."/>
        </authorList>
    </citation>
    <scope>NUCLEOTIDE SEQUENCE</scope>
    <source>
        <strain evidence="1">CS162</strain>
    </source>
</reference>
<gene>
    <name evidence="1" type="ORF">ALTATR162_LOCUS654</name>
</gene>